<dbReference type="GO" id="GO:1901135">
    <property type="term" value="P:carbohydrate derivative metabolic process"/>
    <property type="evidence" value="ECO:0007669"/>
    <property type="project" value="InterPro"/>
</dbReference>
<sequence length="289" mass="33114">MLHDKLRLISQKNKGTSKAIAEYLLSNSTNLSLLDVKDVARETYTSQASVIRLVQKLGFSKWRYFVKEYIREQTFMDKLGTVNVNLPFSKNSTTNEVIDNVSALEIESIKNTQYLLNTDDVNKIVEIIENSNRIVIFSLQPNYYMARSFKRKMLSIGKNIEVAEDGQFGLKAASLDKNDCAIIVSYSGSEFIGSVTQVKKLRKNMVKTIAITSESNNFLIKNSDYQIEIPTNEHLSNKIANYASEISVNFIFDILFSVIFKYNFEDNLNYKIVNSLDLEKARFNDQIER</sequence>
<dbReference type="PANTHER" id="PTHR30514">
    <property type="entry name" value="GLUCOKINASE"/>
    <property type="match status" value="1"/>
</dbReference>
<feature type="domain" description="HTH rpiR-type" evidence="4">
    <location>
        <begin position="1"/>
        <end position="76"/>
    </location>
</feature>
<gene>
    <name evidence="6" type="ORF">IAA89_01730</name>
</gene>
<dbReference type="PANTHER" id="PTHR30514:SF10">
    <property type="entry name" value="MURR_RPIR FAMILY TRANSCRIPTIONAL REGULATOR"/>
    <property type="match status" value="1"/>
</dbReference>
<dbReference type="InterPro" id="IPR036388">
    <property type="entry name" value="WH-like_DNA-bd_sf"/>
</dbReference>
<comment type="caution">
    <text evidence="6">The sequence shown here is derived from an EMBL/GenBank/DDBJ whole genome shotgun (WGS) entry which is preliminary data.</text>
</comment>
<dbReference type="Pfam" id="PF01380">
    <property type="entry name" value="SIS"/>
    <property type="match status" value="1"/>
</dbReference>
<dbReference type="EMBL" id="JADIMP010000032">
    <property type="protein sequence ID" value="MBO8441161.1"/>
    <property type="molecule type" value="Genomic_DNA"/>
</dbReference>
<name>A0A9D9E735_9LACO</name>
<dbReference type="PROSITE" id="PS51464">
    <property type="entry name" value="SIS"/>
    <property type="match status" value="1"/>
</dbReference>
<keyword evidence="2" id="KW-0238">DNA-binding</keyword>
<reference evidence="6" key="2">
    <citation type="journal article" date="2021" name="PeerJ">
        <title>Extensive microbial diversity within the chicken gut microbiome revealed by metagenomics and culture.</title>
        <authorList>
            <person name="Gilroy R."/>
            <person name="Ravi A."/>
            <person name="Getino M."/>
            <person name="Pursley I."/>
            <person name="Horton D.L."/>
            <person name="Alikhan N.F."/>
            <person name="Baker D."/>
            <person name="Gharbi K."/>
            <person name="Hall N."/>
            <person name="Watson M."/>
            <person name="Adriaenssens E.M."/>
            <person name="Foster-Nyarko E."/>
            <person name="Jarju S."/>
            <person name="Secka A."/>
            <person name="Antonio M."/>
            <person name="Oren A."/>
            <person name="Chaudhuri R.R."/>
            <person name="La Ragione R."/>
            <person name="Hildebrand F."/>
            <person name="Pallen M.J."/>
        </authorList>
    </citation>
    <scope>NUCLEOTIDE SEQUENCE</scope>
    <source>
        <strain evidence="6">C6-149</strain>
    </source>
</reference>
<evidence type="ECO:0000259" key="4">
    <source>
        <dbReference type="PROSITE" id="PS51071"/>
    </source>
</evidence>
<evidence type="ECO:0000256" key="2">
    <source>
        <dbReference type="ARBA" id="ARBA00023125"/>
    </source>
</evidence>
<dbReference type="InterPro" id="IPR046348">
    <property type="entry name" value="SIS_dom_sf"/>
</dbReference>
<dbReference type="SUPFAM" id="SSF46689">
    <property type="entry name" value="Homeodomain-like"/>
    <property type="match status" value="1"/>
</dbReference>
<keyword evidence="3" id="KW-0804">Transcription</keyword>
<dbReference type="GO" id="GO:0003700">
    <property type="term" value="F:DNA-binding transcription factor activity"/>
    <property type="evidence" value="ECO:0007669"/>
    <property type="project" value="InterPro"/>
</dbReference>
<dbReference type="GO" id="GO:0097367">
    <property type="term" value="F:carbohydrate derivative binding"/>
    <property type="evidence" value="ECO:0007669"/>
    <property type="project" value="InterPro"/>
</dbReference>
<accession>A0A9D9E735</accession>
<evidence type="ECO:0000256" key="3">
    <source>
        <dbReference type="ARBA" id="ARBA00023163"/>
    </source>
</evidence>
<dbReference type="CDD" id="cd05013">
    <property type="entry name" value="SIS_RpiR"/>
    <property type="match status" value="1"/>
</dbReference>
<evidence type="ECO:0000256" key="1">
    <source>
        <dbReference type="ARBA" id="ARBA00023015"/>
    </source>
</evidence>
<evidence type="ECO:0000259" key="5">
    <source>
        <dbReference type="PROSITE" id="PS51464"/>
    </source>
</evidence>
<evidence type="ECO:0000313" key="6">
    <source>
        <dbReference type="EMBL" id="MBO8441161.1"/>
    </source>
</evidence>
<dbReference type="Pfam" id="PF01418">
    <property type="entry name" value="HTH_6"/>
    <property type="match status" value="1"/>
</dbReference>
<dbReference type="PROSITE" id="PS51071">
    <property type="entry name" value="HTH_RPIR"/>
    <property type="match status" value="1"/>
</dbReference>
<reference evidence="6" key="1">
    <citation type="submission" date="2020-10" db="EMBL/GenBank/DDBJ databases">
        <authorList>
            <person name="Gilroy R."/>
        </authorList>
    </citation>
    <scope>NUCLEOTIDE SEQUENCE</scope>
    <source>
        <strain evidence="6">C6-149</strain>
    </source>
</reference>
<organism evidence="6 7">
    <name type="scientific">Candidatus Gallilactobacillus intestinavium</name>
    <dbReference type="NCBI Taxonomy" id="2840838"/>
    <lineage>
        <taxon>Bacteria</taxon>
        <taxon>Bacillati</taxon>
        <taxon>Bacillota</taxon>
        <taxon>Bacilli</taxon>
        <taxon>Lactobacillales</taxon>
        <taxon>Lactobacillaceae</taxon>
        <taxon>Lactobacillaceae incertae sedis</taxon>
        <taxon>Candidatus Gallilactobacillus</taxon>
    </lineage>
</organism>
<protein>
    <submittedName>
        <fullName evidence="6">MurR/RpiR family transcriptional regulator</fullName>
    </submittedName>
</protein>
<dbReference type="InterPro" id="IPR035472">
    <property type="entry name" value="RpiR-like_SIS"/>
</dbReference>
<dbReference type="Gene3D" id="3.40.50.10490">
    <property type="entry name" value="Glucose-6-phosphate isomerase like protein, domain 1"/>
    <property type="match status" value="1"/>
</dbReference>
<dbReference type="InterPro" id="IPR000281">
    <property type="entry name" value="HTH_RpiR"/>
</dbReference>
<keyword evidence="1" id="KW-0805">Transcription regulation</keyword>
<proteinExistence type="predicted"/>
<dbReference type="GO" id="GO:0003677">
    <property type="term" value="F:DNA binding"/>
    <property type="evidence" value="ECO:0007669"/>
    <property type="project" value="UniProtKB-KW"/>
</dbReference>
<dbReference type="AlphaFoldDB" id="A0A9D9E735"/>
<dbReference type="Proteomes" id="UP000823614">
    <property type="component" value="Unassembled WGS sequence"/>
</dbReference>
<dbReference type="InterPro" id="IPR009057">
    <property type="entry name" value="Homeodomain-like_sf"/>
</dbReference>
<feature type="domain" description="SIS" evidence="5">
    <location>
        <begin position="124"/>
        <end position="265"/>
    </location>
</feature>
<dbReference type="InterPro" id="IPR001347">
    <property type="entry name" value="SIS_dom"/>
</dbReference>
<dbReference type="InterPro" id="IPR047640">
    <property type="entry name" value="RpiR-like"/>
</dbReference>
<evidence type="ECO:0000313" key="7">
    <source>
        <dbReference type="Proteomes" id="UP000823614"/>
    </source>
</evidence>
<dbReference type="SUPFAM" id="SSF53697">
    <property type="entry name" value="SIS domain"/>
    <property type="match status" value="1"/>
</dbReference>
<dbReference type="Gene3D" id="1.10.10.10">
    <property type="entry name" value="Winged helix-like DNA-binding domain superfamily/Winged helix DNA-binding domain"/>
    <property type="match status" value="1"/>
</dbReference>